<organism evidence="10 11">
    <name type="scientific">Nelumbo nucifera</name>
    <name type="common">Sacred lotus</name>
    <dbReference type="NCBI Taxonomy" id="4432"/>
    <lineage>
        <taxon>Eukaryota</taxon>
        <taxon>Viridiplantae</taxon>
        <taxon>Streptophyta</taxon>
        <taxon>Embryophyta</taxon>
        <taxon>Tracheophyta</taxon>
        <taxon>Spermatophyta</taxon>
        <taxon>Magnoliopsida</taxon>
        <taxon>Proteales</taxon>
        <taxon>Nelumbonaceae</taxon>
        <taxon>Nelumbo</taxon>
    </lineage>
</organism>
<dbReference type="STRING" id="4432.A0A1U7ZHZ1"/>
<comment type="similarity">
    <text evidence="1">Belongs to the glycerophosphoryl diester phosphodiesterase family.</text>
</comment>
<keyword evidence="5" id="KW-0378">Hydrolase</keyword>
<protein>
    <recommendedName>
        <fullName evidence="2">glycerophosphodiester phosphodiesterase</fullName>
        <ecNumber evidence="2">3.1.4.46</ecNumber>
    </recommendedName>
</protein>
<dbReference type="CDD" id="cd08603">
    <property type="entry name" value="GDPD_SHV3_repeat_1"/>
    <property type="match status" value="1"/>
</dbReference>
<dbReference type="GeneID" id="104594180"/>
<name>A0A1U7ZHZ1_NELNU</name>
<accession>A0A1U7ZHZ1</accession>
<evidence type="ECO:0000256" key="4">
    <source>
        <dbReference type="ARBA" id="ARBA00022798"/>
    </source>
</evidence>
<dbReference type="GO" id="GO:0006629">
    <property type="term" value="P:lipid metabolic process"/>
    <property type="evidence" value="ECO:0007669"/>
    <property type="project" value="InterPro"/>
</dbReference>
<dbReference type="GO" id="GO:0008889">
    <property type="term" value="F:glycerophosphodiester phosphodiesterase activity"/>
    <property type="evidence" value="ECO:0000318"/>
    <property type="project" value="GO_Central"/>
</dbReference>
<dbReference type="Gene3D" id="3.20.20.190">
    <property type="entry name" value="Phosphatidylinositol (PI) phosphodiesterase"/>
    <property type="match status" value="2"/>
</dbReference>
<evidence type="ECO:0000256" key="3">
    <source>
        <dbReference type="ARBA" id="ARBA00022729"/>
    </source>
</evidence>
<sequence length="756" mass="83579">MTTSHPLFLLFVLHSAVLVAAQSYRASKNTTSPWQTLHGNAPLVIAKGGFSGIFPDSSIDAYESTLLLLSNVILWCDVQLTKDGAGICFPYLNLDNSSDITFYIPNDSKNNRIYYVNGQPMQGHFSVDFTLNDLKNFFLVQGIFSRSNVFDHILGILTVEDVAKQLKKPGLWLNVQYDAFFKQHNLSMRSFVLSVSRRVNVSYISSPEVAFLKSITTQFKRSTTKLVFRFLRADDIEPTTNQTYGSILKNLTFVKTFASAILIPKNYIWPVRTDLYLQPHTSVVLNAHGEGLEVFASDFANDGLISYNYSYDPVKEYLSFIDNGKFSVDGILSDFPVTASEAIDCFAHVSTNSSGKVPLIISYNGASGIYPGSTDIAYMQAFDDGADVIDCAVQMTQDGVPICLGSINLMDNTNVIQTNFLSRLTTIQQIQPNPGIFTFNLTWDEIKTLKPSIANPFIGSYLYRNPAYKYTGNIFSLEDFLAFAKGKPLSVLISIENATYLAKSLGLSITDAVIDALNHSGYNQTKQKVMIQSSNSSVLIKFKEKTNYQLVYKVDEDIRDADDSSIMDIKQFAHSVAITKNSVFPTNKLFLTGATNIVSKLHSSNLTVYVHVFHNEYLSQAWDFWSDPNFEINNFVMGARIDGIITDFPGTANAYRNNRCLKMGNRKPRYMNPVLPNGLLSLGNPALLPSVEAPNPVLTESDVAEPPLPSVTKNTSTSGSGTFASPPTSPKSSGQTESTTYLLSSLGILLTSLLLF</sequence>
<dbReference type="SUPFAM" id="SSF51695">
    <property type="entry name" value="PLC-like phosphodiesterases"/>
    <property type="match status" value="2"/>
</dbReference>
<dbReference type="FunFam" id="3.20.20.190:FF:000013">
    <property type="entry name" value="Glycerophosphodiester phosphodiesterase GDPDL3"/>
    <property type="match status" value="1"/>
</dbReference>
<proteinExistence type="inferred from homology"/>
<dbReference type="Proteomes" id="UP000189703">
    <property type="component" value="Unplaced"/>
</dbReference>
<dbReference type="CDD" id="cd08604">
    <property type="entry name" value="GDPD_SHV3_repeat_2"/>
    <property type="match status" value="1"/>
</dbReference>
<dbReference type="PANTHER" id="PTHR43620:SF7">
    <property type="entry name" value="GLYCEROPHOSPHODIESTER PHOSPHODIESTERASE GDPD5-RELATED"/>
    <property type="match status" value="1"/>
</dbReference>
<dbReference type="KEGG" id="nnu:104594180"/>
<reference evidence="11" key="1">
    <citation type="submission" date="2025-08" db="UniProtKB">
        <authorList>
            <consortium name="RefSeq"/>
        </authorList>
    </citation>
    <scope>IDENTIFICATION</scope>
</reference>
<dbReference type="FunFam" id="3.20.20.190:FF:000011">
    <property type="entry name" value="Glycerophosphodiester phosphodiesterase GDPDL3"/>
    <property type="match status" value="1"/>
</dbReference>
<dbReference type="EC" id="3.1.4.46" evidence="2"/>
<feature type="signal peptide" evidence="9">
    <location>
        <begin position="1"/>
        <end position="21"/>
    </location>
</feature>
<evidence type="ECO:0000256" key="9">
    <source>
        <dbReference type="SAM" id="SignalP"/>
    </source>
</evidence>
<evidence type="ECO:0000256" key="6">
    <source>
        <dbReference type="ARBA" id="ARBA00023180"/>
    </source>
</evidence>
<dbReference type="Pfam" id="PF03009">
    <property type="entry name" value="GDPD"/>
    <property type="match status" value="1"/>
</dbReference>
<dbReference type="GO" id="GO:0006071">
    <property type="term" value="P:glycerol metabolic process"/>
    <property type="evidence" value="ECO:0007669"/>
    <property type="project" value="UniProtKB-KW"/>
</dbReference>
<evidence type="ECO:0000256" key="2">
    <source>
        <dbReference type="ARBA" id="ARBA00012247"/>
    </source>
</evidence>
<keyword evidence="3 9" id="KW-0732">Signal</keyword>
<evidence type="ECO:0000256" key="1">
    <source>
        <dbReference type="ARBA" id="ARBA00007277"/>
    </source>
</evidence>
<evidence type="ECO:0000256" key="5">
    <source>
        <dbReference type="ARBA" id="ARBA00022801"/>
    </source>
</evidence>
<comment type="catalytic activity">
    <reaction evidence="7">
        <text>a sn-glycero-3-phosphodiester + H2O = an alcohol + sn-glycerol 3-phosphate + H(+)</text>
        <dbReference type="Rhea" id="RHEA:12969"/>
        <dbReference type="ChEBI" id="CHEBI:15377"/>
        <dbReference type="ChEBI" id="CHEBI:15378"/>
        <dbReference type="ChEBI" id="CHEBI:30879"/>
        <dbReference type="ChEBI" id="CHEBI:57597"/>
        <dbReference type="ChEBI" id="CHEBI:83408"/>
        <dbReference type="EC" id="3.1.4.46"/>
    </reaction>
</comment>
<dbReference type="FunCoup" id="A0A1U7ZHZ1">
    <property type="interactions" value="3252"/>
</dbReference>
<dbReference type="PANTHER" id="PTHR43620">
    <property type="entry name" value="GLYCEROPHOSPHORYL DIESTER PHOSPHODIESTERASE"/>
    <property type="match status" value="1"/>
</dbReference>
<dbReference type="AlphaFoldDB" id="A0A1U7ZHZ1"/>
<feature type="region of interest" description="Disordered" evidence="8">
    <location>
        <begin position="698"/>
        <end position="737"/>
    </location>
</feature>
<evidence type="ECO:0000313" key="10">
    <source>
        <dbReference type="Proteomes" id="UP000189703"/>
    </source>
</evidence>
<evidence type="ECO:0000313" key="11">
    <source>
        <dbReference type="RefSeq" id="XP_010252664.1"/>
    </source>
</evidence>
<dbReference type="OMA" id="CTNIANV"/>
<dbReference type="InterPro" id="IPR030395">
    <property type="entry name" value="GP_PDE_dom"/>
</dbReference>
<dbReference type="PROSITE" id="PS51704">
    <property type="entry name" value="GP_PDE"/>
    <property type="match status" value="2"/>
</dbReference>
<evidence type="ECO:0000256" key="7">
    <source>
        <dbReference type="ARBA" id="ARBA00047512"/>
    </source>
</evidence>
<keyword evidence="6" id="KW-0325">Glycoprotein</keyword>
<feature type="chain" id="PRO_5043377379" description="glycerophosphodiester phosphodiesterase" evidence="9">
    <location>
        <begin position="22"/>
        <end position="756"/>
    </location>
</feature>
<feature type="compositionally biased region" description="Polar residues" evidence="8">
    <location>
        <begin position="711"/>
        <end position="737"/>
    </location>
</feature>
<dbReference type="InterPro" id="IPR017946">
    <property type="entry name" value="PLC-like_Pdiesterase_TIM-brl"/>
</dbReference>
<evidence type="ECO:0000256" key="8">
    <source>
        <dbReference type="SAM" id="MobiDB-lite"/>
    </source>
</evidence>
<keyword evidence="4" id="KW-0319">Glycerol metabolism</keyword>
<dbReference type="OrthoDB" id="1058301at2759"/>
<dbReference type="eggNOG" id="KOG2258">
    <property type="taxonomic scope" value="Eukaryota"/>
</dbReference>
<keyword evidence="10" id="KW-1185">Reference proteome</keyword>
<dbReference type="RefSeq" id="XP_010252664.1">
    <property type="nucleotide sequence ID" value="XM_010254362.1"/>
</dbReference>
<gene>
    <name evidence="11" type="primary">LOC104594180</name>
</gene>